<sequence length="230" mass="25218">MCDDDSGFRLSKVASAIAEPARGRMLCHLMDGTARTATELATVAGIASSTASAHLARLVSAGLLEVLAQSRHRYYRLTGEDVARSLETLLVVAEPAGRIRSSTPESLRLARTCYDHAAGELGVRWHDRLLERGWLEKDAAKREYDLSAAGKEALAGYGIDTAFPHRRKLAYPCIDWSERRPHLGGALGAALLKLGMDRQWIRRSLEDRALIVTPKGRRELREAFGIALSG</sequence>
<protein>
    <submittedName>
        <fullName evidence="2">Winged helix-turn-helix transcriptional regulator</fullName>
    </submittedName>
</protein>
<dbReference type="GO" id="GO:0032791">
    <property type="term" value="F:lead ion binding"/>
    <property type="evidence" value="ECO:0007669"/>
    <property type="project" value="TreeGrafter"/>
</dbReference>
<dbReference type="InterPro" id="IPR001845">
    <property type="entry name" value="HTH_ArsR_DNA-bd_dom"/>
</dbReference>
<dbReference type="InterPro" id="IPR036390">
    <property type="entry name" value="WH_DNA-bd_sf"/>
</dbReference>
<dbReference type="GO" id="GO:0003700">
    <property type="term" value="F:DNA-binding transcription factor activity"/>
    <property type="evidence" value="ECO:0007669"/>
    <property type="project" value="InterPro"/>
</dbReference>
<dbReference type="SUPFAM" id="SSF46785">
    <property type="entry name" value="Winged helix' DNA-binding domain"/>
    <property type="match status" value="1"/>
</dbReference>
<evidence type="ECO:0000259" key="1">
    <source>
        <dbReference type="PROSITE" id="PS50987"/>
    </source>
</evidence>
<feature type="domain" description="HTH arsR-type" evidence="1">
    <location>
        <begin position="2"/>
        <end position="97"/>
    </location>
</feature>
<dbReference type="GO" id="GO:0046686">
    <property type="term" value="P:response to cadmium ion"/>
    <property type="evidence" value="ECO:0007669"/>
    <property type="project" value="TreeGrafter"/>
</dbReference>
<proteinExistence type="predicted"/>
<dbReference type="InterPro" id="IPR036388">
    <property type="entry name" value="WH-like_DNA-bd_sf"/>
</dbReference>
<dbReference type="InterPro" id="IPR011991">
    <property type="entry name" value="ArsR-like_HTH"/>
</dbReference>
<dbReference type="Proteomes" id="UP000518878">
    <property type="component" value="Unassembled WGS sequence"/>
</dbReference>
<evidence type="ECO:0000313" key="3">
    <source>
        <dbReference type="Proteomes" id="UP000518878"/>
    </source>
</evidence>
<evidence type="ECO:0000313" key="2">
    <source>
        <dbReference type="EMBL" id="NID16370.1"/>
    </source>
</evidence>
<dbReference type="PANTHER" id="PTHR39168">
    <property type="entry name" value="TRANSCRIPTIONAL REGULATOR-RELATED"/>
    <property type="match status" value="1"/>
</dbReference>
<dbReference type="InterPro" id="IPR052543">
    <property type="entry name" value="HTH_Metal-responsive_Reg"/>
</dbReference>
<dbReference type="AlphaFoldDB" id="A0A7X5TQR4"/>
<dbReference type="GO" id="GO:0003677">
    <property type="term" value="F:DNA binding"/>
    <property type="evidence" value="ECO:0007669"/>
    <property type="project" value="TreeGrafter"/>
</dbReference>
<comment type="caution">
    <text evidence="2">The sequence shown here is derived from an EMBL/GenBank/DDBJ whole genome shotgun (WGS) entry which is preliminary data.</text>
</comment>
<reference evidence="2 3" key="1">
    <citation type="journal article" date="2006" name="Int. J. Syst. Evol. Microbiol.">
        <title>Dyella yeojuensis sp. nov., isolated from greenhouse soil in Korea.</title>
        <authorList>
            <person name="Kim B.Y."/>
            <person name="Weon H.Y."/>
            <person name="Lee K.H."/>
            <person name="Seok S.J."/>
            <person name="Kwon S.W."/>
            <person name="Go S.J."/>
            <person name="Stackebrandt E."/>
        </authorList>
    </citation>
    <scope>NUCLEOTIDE SEQUENCE [LARGE SCALE GENOMIC DNA]</scope>
    <source>
        <strain evidence="2 3">DSM 17673</strain>
    </source>
</reference>
<accession>A0A7X5TQR4</accession>
<organism evidence="2 3">
    <name type="scientific">Luteibacter yeojuensis</name>
    <dbReference type="NCBI Taxonomy" id="345309"/>
    <lineage>
        <taxon>Bacteria</taxon>
        <taxon>Pseudomonadati</taxon>
        <taxon>Pseudomonadota</taxon>
        <taxon>Gammaproteobacteria</taxon>
        <taxon>Lysobacterales</taxon>
        <taxon>Rhodanobacteraceae</taxon>
        <taxon>Luteibacter</taxon>
    </lineage>
</organism>
<dbReference type="SMART" id="SM00418">
    <property type="entry name" value="HTH_ARSR"/>
    <property type="match status" value="1"/>
</dbReference>
<dbReference type="Pfam" id="PF12840">
    <property type="entry name" value="HTH_20"/>
    <property type="match status" value="1"/>
</dbReference>
<name>A0A7X5TQR4_9GAMM</name>
<keyword evidence="3" id="KW-1185">Reference proteome</keyword>
<gene>
    <name evidence="2" type="ORF">HBF32_12950</name>
</gene>
<dbReference type="RefSeq" id="WP_166700011.1">
    <property type="nucleotide sequence ID" value="NZ_JAAQTL010000001.1"/>
</dbReference>
<dbReference type="EMBL" id="JAAQTL010000001">
    <property type="protein sequence ID" value="NID16370.1"/>
    <property type="molecule type" value="Genomic_DNA"/>
</dbReference>
<dbReference type="Gene3D" id="1.10.10.10">
    <property type="entry name" value="Winged helix-like DNA-binding domain superfamily/Winged helix DNA-binding domain"/>
    <property type="match status" value="1"/>
</dbReference>
<dbReference type="GO" id="GO:0097063">
    <property type="term" value="F:cadmium ion sensor activity"/>
    <property type="evidence" value="ECO:0007669"/>
    <property type="project" value="TreeGrafter"/>
</dbReference>
<dbReference type="PROSITE" id="PS50987">
    <property type="entry name" value="HTH_ARSR_2"/>
    <property type="match status" value="1"/>
</dbReference>
<dbReference type="CDD" id="cd00090">
    <property type="entry name" value="HTH_ARSR"/>
    <property type="match status" value="1"/>
</dbReference>
<dbReference type="PANTHER" id="PTHR39168:SF1">
    <property type="entry name" value="TRANSCRIPTIONAL REGULATORY PROTEIN"/>
    <property type="match status" value="1"/>
</dbReference>
<dbReference type="GO" id="GO:0010288">
    <property type="term" value="P:response to lead ion"/>
    <property type="evidence" value="ECO:0007669"/>
    <property type="project" value="TreeGrafter"/>
</dbReference>